<dbReference type="OrthoDB" id="428822at2759"/>
<dbReference type="PROSITE" id="PS00178">
    <property type="entry name" value="AA_TRNA_LIGASE_I"/>
    <property type="match status" value="1"/>
</dbReference>
<dbReference type="Gene3D" id="1.10.10.350">
    <property type="match status" value="1"/>
</dbReference>
<dbReference type="PANTHER" id="PTHR43311:SF2">
    <property type="entry name" value="GLUTAMATE--TRNA LIGASE, MITOCHONDRIAL-RELATED"/>
    <property type="match status" value="1"/>
</dbReference>
<dbReference type="GO" id="GO:0005739">
    <property type="term" value="C:mitochondrion"/>
    <property type="evidence" value="ECO:0007669"/>
    <property type="project" value="UniProtKB-SubCell"/>
</dbReference>
<evidence type="ECO:0000256" key="7">
    <source>
        <dbReference type="ARBA" id="ARBA00022917"/>
    </source>
</evidence>
<dbReference type="PANTHER" id="PTHR43311">
    <property type="entry name" value="GLUTAMATE--TRNA LIGASE"/>
    <property type="match status" value="1"/>
</dbReference>
<dbReference type="Pfam" id="PF19269">
    <property type="entry name" value="Anticodon_2"/>
    <property type="match status" value="1"/>
</dbReference>
<dbReference type="GO" id="GO:0008270">
    <property type="term" value="F:zinc ion binding"/>
    <property type="evidence" value="ECO:0007669"/>
    <property type="project" value="InterPro"/>
</dbReference>
<dbReference type="AlphaFoldDB" id="A0A8H7PMX3"/>
<comment type="similarity">
    <text evidence="2">Belongs to the class-I aminoacyl-tRNA synthetase family. Glutamate--tRNA ligase type 1 subfamily.</text>
</comment>
<dbReference type="Gene3D" id="3.40.50.620">
    <property type="entry name" value="HUPs"/>
    <property type="match status" value="1"/>
</dbReference>
<sequence>MLRLVRPRPILLAPCRLQVQRSVHVAAKEPIAPVRVRFAPSPTGNLHLGGLRTALLNYLLARKTHGTMILRIEDTDRNRLVPGSVNMLVNALQWAGIDYEEGPSKGGPHAPYAQSERTEIYRSHADQLLENGSAYRCFCSQERLKSVRERSAKAGKPMAYDRHCLSLSKEEIDGSLKANKPFTIRLNTPEGTTVVHDQVYGKVEFNNRTIDDAVLMKSDGFPTYHLANVIDDHLMDITHVLRGEEWLPSTPKHLMLYKAFGWTAPNFVHLPLLLNADKSKLSKRSGDVHLEDYIRRGYLPEAVMNFVALLGWHPNTDQEIFDSKELIEAFSLAQLNNSNAIVTLDKLDWINKQHLLRRASTPTGLQSLVDMLQPIVNATFGKSLVDSQMEYRMKPEYLTGVISTIKDRIRNIQDITNLCSYFFVEPDWKTPEAETFQKKLNKQALSATLSTEYFNGLSNLDNFNANDIKQYIHEFADQHQLKANHVMMATRYAITATKVGAGVADTMEFFRLVTHFTSDNCFSTVKHSSIPLDSVEMSSAYGTIAKPETNGSLESVLPIHETLRNGSNMVVEAVDPNNEPLVQYMHKIFNAEIEDGYDSFIAVKNGPLQPDTDIEQSVMGMFYIKPNYPGRCSHICNGGFFTAPAHRGNGIGKAMAKAFVKIVPVLGYKASVFNLVFANNPASIRIWKELKFQEVGRIPQAGSKLVRLKNSPDALVDAIIFYKDFTKPEDS</sequence>
<evidence type="ECO:0000256" key="5">
    <source>
        <dbReference type="ARBA" id="ARBA00022741"/>
    </source>
</evidence>
<evidence type="ECO:0000256" key="1">
    <source>
        <dbReference type="ARBA" id="ARBA00004173"/>
    </source>
</evidence>
<evidence type="ECO:0000256" key="2">
    <source>
        <dbReference type="ARBA" id="ARBA00007894"/>
    </source>
</evidence>
<gene>
    <name evidence="13" type="ORF">INT43_007626</name>
</gene>
<dbReference type="InterPro" id="IPR004527">
    <property type="entry name" value="Glu-tRNA-ligase_bac/mito"/>
</dbReference>
<keyword evidence="4 11" id="KW-0436">Ligase</keyword>
<dbReference type="Gene3D" id="3.40.630.30">
    <property type="match status" value="1"/>
</dbReference>
<dbReference type="InterPro" id="IPR014729">
    <property type="entry name" value="Rossmann-like_a/b/a_fold"/>
</dbReference>
<evidence type="ECO:0000256" key="10">
    <source>
        <dbReference type="ARBA" id="ARBA00072917"/>
    </source>
</evidence>
<dbReference type="CDD" id="cd00808">
    <property type="entry name" value="GluRS_core"/>
    <property type="match status" value="1"/>
</dbReference>
<dbReference type="GO" id="GO:0005524">
    <property type="term" value="F:ATP binding"/>
    <property type="evidence" value="ECO:0007669"/>
    <property type="project" value="UniProtKB-KW"/>
</dbReference>
<dbReference type="Pfam" id="PF00583">
    <property type="entry name" value="Acetyltransf_1"/>
    <property type="match status" value="1"/>
</dbReference>
<dbReference type="HAMAP" id="MF_00022">
    <property type="entry name" value="Glu_tRNA_synth_type1"/>
    <property type="match status" value="1"/>
</dbReference>
<dbReference type="NCBIfam" id="TIGR00464">
    <property type="entry name" value="gltX_bact"/>
    <property type="match status" value="1"/>
</dbReference>
<dbReference type="InterPro" id="IPR000182">
    <property type="entry name" value="GNAT_dom"/>
</dbReference>
<dbReference type="SUPFAM" id="SSF48163">
    <property type="entry name" value="An anticodon-binding domain of class I aminoacyl-tRNA synthetases"/>
    <property type="match status" value="1"/>
</dbReference>
<comment type="caution">
    <text evidence="13">The sequence shown here is derived from an EMBL/GenBank/DDBJ whole genome shotgun (WGS) entry which is preliminary data.</text>
</comment>
<evidence type="ECO:0000256" key="6">
    <source>
        <dbReference type="ARBA" id="ARBA00022840"/>
    </source>
</evidence>
<dbReference type="CDD" id="cd04301">
    <property type="entry name" value="NAT_SF"/>
    <property type="match status" value="1"/>
</dbReference>
<dbReference type="SUPFAM" id="SSF52374">
    <property type="entry name" value="Nucleotidylyl transferase"/>
    <property type="match status" value="1"/>
</dbReference>
<keyword evidence="6 11" id="KW-0067">ATP-binding</keyword>
<dbReference type="EC" id="6.1.1.17" evidence="3"/>
<keyword evidence="5 11" id="KW-0547">Nucleotide-binding</keyword>
<feature type="domain" description="N-acetyltransferase" evidence="12">
    <location>
        <begin position="569"/>
        <end position="713"/>
    </location>
</feature>
<evidence type="ECO:0000259" key="12">
    <source>
        <dbReference type="PROSITE" id="PS51186"/>
    </source>
</evidence>
<keyword evidence="7 11" id="KW-0648">Protein biosynthesis</keyword>
<evidence type="ECO:0000256" key="11">
    <source>
        <dbReference type="RuleBase" id="RU363037"/>
    </source>
</evidence>
<reference evidence="13" key="1">
    <citation type="submission" date="2020-12" db="EMBL/GenBank/DDBJ databases">
        <title>Metabolic potential, ecology and presence of endohyphal bacteria is reflected in genomic diversity of Mucoromycotina.</title>
        <authorList>
            <person name="Muszewska A."/>
            <person name="Okrasinska A."/>
            <person name="Steczkiewicz K."/>
            <person name="Drgas O."/>
            <person name="Orlowska M."/>
            <person name="Perlinska-Lenart U."/>
            <person name="Aleksandrzak-Piekarczyk T."/>
            <person name="Szatraj K."/>
            <person name="Zielenkiewicz U."/>
            <person name="Pilsyk S."/>
            <person name="Malc E."/>
            <person name="Mieczkowski P."/>
            <person name="Kruszewska J.S."/>
            <person name="Biernat P."/>
            <person name="Pawlowska J."/>
        </authorList>
    </citation>
    <scope>NUCLEOTIDE SEQUENCE</scope>
    <source>
        <strain evidence="13">WA0000067209</strain>
    </source>
</reference>
<dbReference type="SUPFAM" id="SSF55729">
    <property type="entry name" value="Acyl-CoA N-acyltransferases (Nat)"/>
    <property type="match status" value="1"/>
</dbReference>
<protein>
    <recommendedName>
        <fullName evidence="10">Glutamate--tRNA ligase, mitochondrial</fullName>
        <ecNumber evidence="3">6.1.1.17</ecNumber>
    </recommendedName>
    <alternativeName>
        <fullName evidence="9">Glutamyl-tRNA synthetase</fullName>
    </alternativeName>
</protein>
<dbReference type="InterPro" id="IPR045462">
    <property type="entry name" value="aa-tRNA-synth_I_cd-bd"/>
</dbReference>
<dbReference type="Proteomes" id="UP000654370">
    <property type="component" value="Unassembled WGS sequence"/>
</dbReference>
<accession>A0A8H7PMX3</accession>
<dbReference type="InterPro" id="IPR020058">
    <property type="entry name" value="Glu/Gln-tRNA-synth_Ib_cat-dom"/>
</dbReference>
<evidence type="ECO:0000256" key="4">
    <source>
        <dbReference type="ARBA" id="ARBA00022598"/>
    </source>
</evidence>
<evidence type="ECO:0000313" key="13">
    <source>
        <dbReference type="EMBL" id="KAG2176972.1"/>
    </source>
</evidence>
<proteinExistence type="inferred from homology"/>
<keyword evidence="14" id="KW-1185">Reference proteome</keyword>
<dbReference type="InterPro" id="IPR033910">
    <property type="entry name" value="GluRS_core"/>
</dbReference>
<dbReference type="PRINTS" id="PR00987">
    <property type="entry name" value="TRNASYNTHGLU"/>
</dbReference>
<dbReference type="GO" id="GO:0000049">
    <property type="term" value="F:tRNA binding"/>
    <property type="evidence" value="ECO:0007669"/>
    <property type="project" value="InterPro"/>
</dbReference>
<dbReference type="GO" id="GO:0006424">
    <property type="term" value="P:glutamyl-tRNA aminoacylation"/>
    <property type="evidence" value="ECO:0007669"/>
    <property type="project" value="InterPro"/>
</dbReference>
<evidence type="ECO:0000256" key="9">
    <source>
        <dbReference type="ARBA" id="ARBA00030865"/>
    </source>
</evidence>
<dbReference type="InterPro" id="IPR008925">
    <property type="entry name" value="aa_tRNA-synth_I_cd-bd_sf"/>
</dbReference>
<dbReference type="FunFam" id="3.40.50.620:FF:000045">
    <property type="entry name" value="Glutamate--tRNA ligase, mitochondrial"/>
    <property type="match status" value="1"/>
</dbReference>
<dbReference type="InterPro" id="IPR001412">
    <property type="entry name" value="aa-tRNA-synth_I_CS"/>
</dbReference>
<name>A0A8H7PMX3_MORIS</name>
<dbReference type="InterPro" id="IPR020751">
    <property type="entry name" value="aa-tRNA-synth_I_codon-bd_sub2"/>
</dbReference>
<evidence type="ECO:0000256" key="3">
    <source>
        <dbReference type="ARBA" id="ARBA00012835"/>
    </source>
</evidence>
<dbReference type="EMBL" id="JAEPQZ010000009">
    <property type="protein sequence ID" value="KAG2176972.1"/>
    <property type="molecule type" value="Genomic_DNA"/>
</dbReference>
<dbReference type="GO" id="GO:0004818">
    <property type="term" value="F:glutamate-tRNA ligase activity"/>
    <property type="evidence" value="ECO:0007669"/>
    <property type="project" value="UniProtKB-EC"/>
</dbReference>
<evidence type="ECO:0000313" key="14">
    <source>
        <dbReference type="Proteomes" id="UP000654370"/>
    </source>
</evidence>
<dbReference type="InterPro" id="IPR000924">
    <property type="entry name" value="Glu/Gln-tRNA-synth"/>
</dbReference>
<dbReference type="GO" id="GO:0016747">
    <property type="term" value="F:acyltransferase activity, transferring groups other than amino-acyl groups"/>
    <property type="evidence" value="ECO:0007669"/>
    <property type="project" value="InterPro"/>
</dbReference>
<dbReference type="Pfam" id="PF00749">
    <property type="entry name" value="tRNA-synt_1c"/>
    <property type="match status" value="1"/>
</dbReference>
<dbReference type="InterPro" id="IPR016181">
    <property type="entry name" value="Acyl_CoA_acyltransferase"/>
</dbReference>
<organism evidence="13 14">
    <name type="scientific">Mortierella isabellina</name>
    <name type="common">Filamentous fungus</name>
    <name type="synonym">Umbelopsis isabellina</name>
    <dbReference type="NCBI Taxonomy" id="91625"/>
    <lineage>
        <taxon>Eukaryota</taxon>
        <taxon>Fungi</taxon>
        <taxon>Fungi incertae sedis</taxon>
        <taxon>Mucoromycota</taxon>
        <taxon>Mucoromycotina</taxon>
        <taxon>Umbelopsidomycetes</taxon>
        <taxon>Umbelopsidales</taxon>
        <taxon>Umbelopsidaceae</taxon>
        <taxon>Umbelopsis</taxon>
    </lineage>
</organism>
<dbReference type="PROSITE" id="PS51186">
    <property type="entry name" value="GNAT"/>
    <property type="match status" value="1"/>
</dbReference>
<comment type="subcellular location">
    <subcellularLocation>
        <location evidence="1">Mitochondrion</location>
    </subcellularLocation>
</comment>
<evidence type="ECO:0000256" key="8">
    <source>
        <dbReference type="ARBA" id="ARBA00023146"/>
    </source>
</evidence>
<keyword evidence="8 11" id="KW-0030">Aminoacyl-tRNA synthetase</keyword>
<dbReference type="InterPro" id="IPR049940">
    <property type="entry name" value="GluQ/Sye"/>
</dbReference>